<protein>
    <submittedName>
        <fullName evidence="5">O-methyltransferase</fullName>
        <ecNumber evidence="5">2.1.1.-</ecNumber>
    </submittedName>
</protein>
<keyword evidence="3" id="KW-0949">S-adenosyl-L-methionine</keyword>
<comment type="caution">
    <text evidence="5">The sequence shown here is derived from an EMBL/GenBank/DDBJ whole genome shotgun (WGS) entry which is preliminary data.</text>
</comment>
<dbReference type="EMBL" id="JBIAQY010000002">
    <property type="protein sequence ID" value="MFF3567670.1"/>
    <property type="molecule type" value="Genomic_DNA"/>
</dbReference>
<dbReference type="PANTHER" id="PTHR43167">
    <property type="entry name" value="PUTATIVE (AFU_ORTHOLOGUE AFUA_6G01830)-RELATED"/>
    <property type="match status" value="1"/>
</dbReference>
<name>A0ABW6RUJ3_9NOCA</name>
<dbReference type="PANTHER" id="PTHR43167:SF1">
    <property type="entry name" value="PUTATIVE (AFU_ORTHOLOGUE AFUA_6G01830)-RELATED"/>
    <property type="match status" value="1"/>
</dbReference>
<dbReference type="InterPro" id="IPR002935">
    <property type="entry name" value="SAM_O-MeTrfase"/>
</dbReference>
<gene>
    <name evidence="5" type="ORF">ACFYXQ_07775</name>
</gene>
<evidence type="ECO:0000256" key="4">
    <source>
        <dbReference type="SAM" id="MobiDB-lite"/>
    </source>
</evidence>
<evidence type="ECO:0000256" key="3">
    <source>
        <dbReference type="ARBA" id="ARBA00022691"/>
    </source>
</evidence>
<keyword evidence="1 5" id="KW-0489">Methyltransferase</keyword>
<keyword evidence="6" id="KW-1185">Reference proteome</keyword>
<proteinExistence type="predicted"/>
<sequence>MSNTLTSSPAADVLARLYTNAERSHREHQERLAAVPPEQRPQTTNSREFFAAAKDLYMAVRPDTSRLLYILTRTRRARTIVEFGTSFGVSTLCLAAGLRDNGGGRVIGTEYEPTKAAAARASLAEAGLVDLVEIREGDALETLAGDLPDQVDILFLDGAKEMYLDVVKLVEPNLSPGALLVVDNSNRSPELLAYLRDSEDYLPTAVADDVTVALRTTP</sequence>
<keyword evidence="2 5" id="KW-0808">Transferase</keyword>
<evidence type="ECO:0000256" key="1">
    <source>
        <dbReference type="ARBA" id="ARBA00022603"/>
    </source>
</evidence>
<feature type="region of interest" description="Disordered" evidence="4">
    <location>
        <begin position="25"/>
        <end position="45"/>
    </location>
</feature>
<dbReference type="PROSITE" id="PS51682">
    <property type="entry name" value="SAM_OMT_I"/>
    <property type="match status" value="1"/>
</dbReference>
<dbReference type="GO" id="GO:0032259">
    <property type="term" value="P:methylation"/>
    <property type="evidence" value="ECO:0007669"/>
    <property type="project" value="UniProtKB-KW"/>
</dbReference>
<organism evidence="5 6">
    <name type="scientific">Nocardia jiangxiensis</name>
    <dbReference type="NCBI Taxonomy" id="282685"/>
    <lineage>
        <taxon>Bacteria</taxon>
        <taxon>Bacillati</taxon>
        <taxon>Actinomycetota</taxon>
        <taxon>Actinomycetes</taxon>
        <taxon>Mycobacteriales</taxon>
        <taxon>Nocardiaceae</taxon>
        <taxon>Nocardia</taxon>
    </lineage>
</organism>
<accession>A0ABW6RUJ3</accession>
<dbReference type="Gene3D" id="3.40.50.150">
    <property type="entry name" value="Vaccinia Virus protein VP39"/>
    <property type="match status" value="1"/>
</dbReference>
<dbReference type="Pfam" id="PF13578">
    <property type="entry name" value="Methyltransf_24"/>
    <property type="match status" value="1"/>
</dbReference>
<dbReference type="EC" id="2.1.1.-" evidence="5"/>
<dbReference type="RefSeq" id="WP_040831955.1">
    <property type="nucleotide sequence ID" value="NZ_JBIAQY010000002.1"/>
</dbReference>
<evidence type="ECO:0000256" key="2">
    <source>
        <dbReference type="ARBA" id="ARBA00022679"/>
    </source>
</evidence>
<reference evidence="5 6" key="1">
    <citation type="submission" date="2024-10" db="EMBL/GenBank/DDBJ databases">
        <title>The Natural Products Discovery Center: Release of the First 8490 Sequenced Strains for Exploring Actinobacteria Biosynthetic Diversity.</title>
        <authorList>
            <person name="Kalkreuter E."/>
            <person name="Kautsar S.A."/>
            <person name="Yang D."/>
            <person name="Bader C.D."/>
            <person name="Teijaro C.N."/>
            <person name="Fluegel L."/>
            <person name="Davis C.M."/>
            <person name="Simpson J.R."/>
            <person name="Lauterbach L."/>
            <person name="Steele A.D."/>
            <person name="Gui C."/>
            <person name="Meng S."/>
            <person name="Li G."/>
            <person name="Viehrig K."/>
            <person name="Ye F."/>
            <person name="Su P."/>
            <person name="Kiefer A.F."/>
            <person name="Nichols A."/>
            <person name="Cepeda A.J."/>
            <person name="Yan W."/>
            <person name="Fan B."/>
            <person name="Jiang Y."/>
            <person name="Adhikari A."/>
            <person name="Zheng C.-J."/>
            <person name="Schuster L."/>
            <person name="Cowan T.M."/>
            <person name="Smanski M.J."/>
            <person name="Chevrette M.G."/>
            <person name="De Carvalho L.P.S."/>
            <person name="Shen B."/>
        </authorList>
    </citation>
    <scope>NUCLEOTIDE SEQUENCE [LARGE SCALE GENOMIC DNA]</scope>
    <source>
        <strain evidence="5 6">NPDC002593</strain>
    </source>
</reference>
<dbReference type="GO" id="GO:0008168">
    <property type="term" value="F:methyltransferase activity"/>
    <property type="evidence" value="ECO:0007669"/>
    <property type="project" value="UniProtKB-KW"/>
</dbReference>
<dbReference type="SUPFAM" id="SSF53335">
    <property type="entry name" value="S-adenosyl-L-methionine-dependent methyltransferases"/>
    <property type="match status" value="1"/>
</dbReference>
<evidence type="ECO:0000313" key="5">
    <source>
        <dbReference type="EMBL" id="MFF3567670.1"/>
    </source>
</evidence>
<evidence type="ECO:0000313" key="6">
    <source>
        <dbReference type="Proteomes" id="UP001601992"/>
    </source>
</evidence>
<dbReference type="Proteomes" id="UP001601992">
    <property type="component" value="Unassembled WGS sequence"/>
</dbReference>
<dbReference type="InterPro" id="IPR029063">
    <property type="entry name" value="SAM-dependent_MTases_sf"/>
</dbReference>